<dbReference type="PANTHER" id="PTHR43289:SF34">
    <property type="entry name" value="SERINE_THREONINE-PROTEIN KINASE YBDM-RELATED"/>
    <property type="match status" value="1"/>
</dbReference>
<dbReference type="SUPFAM" id="SSF56112">
    <property type="entry name" value="Protein kinase-like (PK-like)"/>
    <property type="match status" value="1"/>
</dbReference>
<dbReference type="RefSeq" id="WP_311642659.1">
    <property type="nucleotide sequence ID" value="NZ_JAVRFA010000007.1"/>
</dbReference>
<evidence type="ECO:0000313" key="7">
    <source>
        <dbReference type="EMBL" id="MDT0394794.1"/>
    </source>
</evidence>
<keyword evidence="3 7" id="KW-0418">Kinase</keyword>
<dbReference type="PROSITE" id="PS00107">
    <property type="entry name" value="PROTEIN_KINASE_ATP"/>
    <property type="match status" value="1"/>
</dbReference>
<keyword evidence="2 5" id="KW-0547">Nucleotide-binding</keyword>
<keyword evidence="4 5" id="KW-0067">ATP-binding</keyword>
<evidence type="ECO:0000259" key="6">
    <source>
        <dbReference type="PROSITE" id="PS50011"/>
    </source>
</evidence>
<dbReference type="Proteomes" id="UP001183881">
    <property type="component" value="Unassembled WGS sequence"/>
</dbReference>
<dbReference type="SUPFAM" id="SSF53822">
    <property type="entry name" value="Periplasmic binding protein-like I"/>
    <property type="match status" value="1"/>
</dbReference>
<dbReference type="InterPro" id="IPR000719">
    <property type="entry name" value="Prot_kinase_dom"/>
</dbReference>
<sequence>MERLRPFDPSKIGGHRLAGRLGAGGMGVVYLARSPHGAWCALKVVRAEHADDPGFRARFRRETELAARLSGRWTVPVVAADAEARSPWLATAYVPGPSLAEAIARHGVWPEDQLRSLGAALAEALEDVHAAGLVHRDVKPSNVLLTADGPRLIDFGIARAVGATALTADGSVVGSPGYLSPEQARGRTVGPASDVFSLGCVLAHAATGRAVFGAGGAAGVLYRTVHEEPDLEGVPAALREIVRRCLAKDPGERPAVAELRSGFGGFEAAGWLPEGLPALIAAQATRVVDLPVPEPTVVGGEPAVPSPTRRRLLTTGAVLGVGATAAGAWWFRSRGAPVRPGTGDRPAYAVGLLGDRTDGAFTAQERGARLAVDEHNRDVRREFDLALRTAADGGTAEGSARAAAALAGARDLAVVVCAGTNATVPTAVQACTRARITALVVRADSSLLDSANLTTALLLRPTRSAGPPAILRHLNRVVRPVRTVVVHDLTDAAETVPSVRIVTVYGKLDGATAVEEVASDEGFAAVAGRVAEHPRDAVMFAGVRPERAAAFARALREAGHRGARVAEERVLGGRFLAEAEGWLVGTAYADADADPRTRAFAAAHRERHGHSPAPWAAEAYDAVRFAAHGLVNAGADGPSALRSELLRTPWQGITRRFSYDPGGQFYDADRDGGAFLYRISDGAARFVARADDIGAGG</sequence>
<dbReference type="InterPro" id="IPR011009">
    <property type="entry name" value="Kinase-like_dom_sf"/>
</dbReference>
<dbReference type="Gene3D" id="1.10.510.10">
    <property type="entry name" value="Transferase(Phosphotransferase) domain 1"/>
    <property type="match status" value="1"/>
</dbReference>
<dbReference type="InterPro" id="IPR028082">
    <property type="entry name" value="Peripla_BP_I"/>
</dbReference>
<dbReference type="SMART" id="SM00220">
    <property type="entry name" value="S_TKc"/>
    <property type="match status" value="1"/>
</dbReference>
<accession>A0ABU2PRK4</accession>
<dbReference type="PROSITE" id="PS00108">
    <property type="entry name" value="PROTEIN_KINASE_ST"/>
    <property type="match status" value="1"/>
</dbReference>
<evidence type="ECO:0000256" key="5">
    <source>
        <dbReference type="PROSITE-ProRule" id="PRU10141"/>
    </source>
</evidence>
<dbReference type="InterPro" id="IPR008271">
    <property type="entry name" value="Ser/Thr_kinase_AS"/>
</dbReference>
<dbReference type="PROSITE" id="PS50011">
    <property type="entry name" value="PROTEIN_KINASE_DOM"/>
    <property type="match status" value="1"/>
</dbReference>
<dbReference type="Gene3D" id="3.40.50.2300">
    <property type="match status" value="2"/>
</dbReference>
<gene>
    <name evidence="7" type="ORF">RM705_08785</name>
</gene>
<comment type="caution">
    <text evidence="7">The sequence shown here is derived from an EMBL/GenBank/DDBJ whole genome shotgun (WGS) entry which is preliminary data.</text>
</comment>
<keyword evidence="8" id="KW-1185">Reference proteome</keyword>
<dbReference type="EMBL" id="JAVRFA010000007">
    <property type="protein sequence ID" value="MDT0394794.1"/>
    <property type="molecule type" value="Genomic_DNA"/>
</dbReference>
<protein>
    <submittedName>
        <fullName evidence="7">Bifunctional serine/threonine-protein kinase/ABC transporter substrate-binding protein</fullName>
    </submittedName>
</protein>
<evidence type="ECO:0000256" key="2">
    <source>
        <dbReference type="ARBA" id="ARBA00022741"/>
    </source>
</evidence>
<evidence type="ECO:0000256" key="1">
    <source>
        <dbReference type="ARBA" id="ARBA00022679"/>
    </source>
</evidence>
<name>A0ABU2PRK4_9ACTN</name>
<dbReference type="PANTHER" id="PTHR43289">
    <property type="entry name" value="MITOGEN-ACTIVATED PROTEIN KINASE KINASE KINASE 20-RELATED"/>
    <property type="match status" value="1"/>
</dbReference>
<feature type="binding site" evidence="5">
    <location>
        <position position="43"/>
    </location>
    <ligand>
        <name>ATP</name>
        <dbReference type="ChEBI" id="CHEBI:30616"/>
    </ligand>
</feature>
<proteinExistence type="predicted"/>
<dbReference type="Gene3D" id="3.30.200.20">
    <property type="entry name" value="Phosphorylase Kinase, domain 1"/>
    <property type="match status" value="1"/>
</dbReference>
<dbReference type="InterPro" id="IPR017441">
    <property type="entry name" value="Protein_kinase_ATP_BS"/>
</dbReference>
<reference evidence="8" key="1">
    <citation type="submission" date="2023-07" db="EMBL/GenBank/DDBJ databases">
        <title>30 novel species of actinomycetes from the DSMZ collection.</title>
        <authorList>
            <person name="Nouioui I."/>
        </authorList>
    </citation>
    <scope>NUCLEOTIDE SEQUENCE [LARGE SCALE GENOMIC DNA]</scope>
    <source>
        <strain evidence="8">DSM 41636</strain>
    </source>
</reference>
<evidence type="ECO:0000256" key="3">
    <source>
        <dbReference type="ARBA" id="ARBA00022777"/>
    </source>
</evidence>
<organism evidence="7 8">
    <name type="scientific">Streptomyces edwardsiae</name>
    <dbReference type="NCBI Taxonomy" id="3075527"/>
    <lineage>
        <taxon>Bacteria</taxon>
        <taxon>Bacillati</taxon>
        <taxon>Actinomycetota</taxon>
        <taxon>Actinomycetes</taxon>
        <taxon>Kitasatosporales</taxon>
        <taxon>Streptomycetaceae</taxon>
        <taxon>Streptomyces</taxon>
    </lineage>
</organism>
<dbReference type="CDD" id="cd14014">
    <property type="entry name" value="STKc_PknB_like"/>
    <property type="match status" value="1"/>
</dbReference>
<keyword evidence="1" id="KW-0808">Transferase</keyword>
<evidence type="ECO:0000313" key="8">
    <source>
        <dbReference type="Proteomes" id="UP001183881"/>
    </source>
</evidence>
<feature type="domain" description="Protein kinase" evidence="6">
    <location>
        <begin position="15"/>
        <end position="272"/>
    </location>
</feature>
<dbReference type="GO" id="GO:0016301">
    <property type="term" value="F:kinase activity"/>
    <property type="evidence" value="ECO:0007669"/>
    <property type="project" value="UniProtKB-KW"/>
</dbReference>
<dbReference type="Pfam" id="PF00069">
    <property type="entry name" value="Pkinase"/>
    <property type="match status" value="1"/>
</dbReference>
<evidence type="ECO:0000256" key="4">
    <source>
        <dbReference type="ARBA" id="ARBA00022840"/>
    </source>
</evidence>